<dbReference type="GO" id="GO:0016614">
    <property type="term" value="F:oxidoreductase activity, acting on CH-OH group of donors"/>
    <property type="evidence" value="ECO:0007669"/>
    <property type="project" value="UniProtKB-ARBA"/>
</dbReference>
<keyword evidence="2" id="KW-0560">Oxidoreductase</keyword>
<evidence type="ECO:0000256" key="2">
    <source>
        <dbReference type="ARBA" id="ARBA00023002"/>
    </source>
</evidence>
<reference evidence="4" key="1">
    <citation type="submission" date="2016-10" db="EMBL/GenBank/DDBJ databases">
        <authorList>
            <person name="Varghese N."/>
            <person name="Submissions S."/>
        </authorList>
    </citation>
    <scope>NUCLEOTIDE SEQUENCE [LARGE SCALE GENOMIC DNA]</scope>
    <source>
        <strain evidence="4">DSM 13078</strain>
    </source>
</reference>
<dbReference type="RefSeq" id="WP_089786359.1">
    <property type="nucleotide sequence ID" value="NZ_FOKW01000002.1"/>
</dbReference>
<sequence length="241" mass="24943">MELQETTAVVTGGTRGIGRAVALAFAEAGATVVIGARDESDVSETVTALEDRLESADRSGAAAAGLRTDVRDEYDVERLVETASRTGDSSGIDVVVAAAGVYHGDAGETPTDEESYTALDDHWQINGRGVFATIRESLPHLNDGARVLVPTGAIARDPKPGYGSYAISKATAEAVARGFAADTQYTVGCLDPGQVATALSGGGGRDPEDVAGMFVWGATDADRDVLDGNVLGLAEWKRATR</sequence>
<dbReference type="Pfam" id="PF00106">
    <property type="entry name" value="adh_short"/>
    <property type="match status" value="1"/>
</dbReference>
<dbReference type="InterPro" id="IPR036291">
    <property type="entry name" value="NAD(P)-bd_dom_sf"/>
</dbReference>
<protein>
    <submittedName>
        <fullName evidence="3">NAD(P)-dependent dehydrogenase, short-chain alcohol dehydrogenase family</fullName>
    </submittedName>
</protein>
<organism evidence="3 4">
    <name type="scientific">Natronobacterium haloterrestre</name>
    <name type="common">Halobiforma haloterrestris</name>
    <dbReference type="NCBI Taxonomy" id="148448"/>
    <lineage>
        <taxon>Archaea</taxon>
        <taxon>Methanobacteriati</taxon>
        <taxon>Methanobacteriota</taxon>
        <taxon>Stenosarchaea group</taxon>
        <taxon>Halobacteria</taxon>
        <taxon>Halobacteriales</taxon>
        <taxon>Natrialbaceae</taxon>
        <taxon>Natronobacterium</taxon>
    </lineage>
</organism>
<dbReference type="Gene3D" id="3.40.50.720">
    <property type="entry name" value="NAD(P)-binding Rossmann-like Domain"/>
    <property type="match status" value="1"/>
</dbReference>
<dbReference type="Proteomes" id="UP000199161">
    <property type="component" value="Unassembled WGS sequence"/>
</dbReference>
<dbReference type="InterPro" id="IPR002347">
    <property type="entry name" value="SDR_fam"/>
</dbReference>
<dbReference type="PRINTS" id="PR00081">
    <property type="entry name" value="GDHRDH"/>
</dbReference>
<keyword evidence="4" id="KW-1185">Reference proteome</keyword>
<dbReference type="AlphaFoldDB" id="A0A1I1EJ41"/>
<evidence type="ECO:0000256" key="1">
    <source>
        <dbReference type="ARBA" id="ARBA00006484"/>
    </source>
</evidence>
<name>A0A1I1EJ41_NATHA</name>
<evidence type="ECO:0000313" key="4">
    <source>
        <dbReference type="Proteomes" id="UP000199161"/>
    </source>
</evidence>
<dbReference type="PANTHER" id="PTHR48107:SF7">
    <property type="entry name" value="RE15974P"/>
    <property type="match status" value="1"/>
</dbReference>
<proteinExistence type="inferred from homology"/>
<dbReference type="PANTHER" id="PTHR48107">
    <property type="entry name" value="NADPH-DEPENDENT ALDEHYDE REDUCTASE-LIKE PROTEIN, CHLOROPLASTIC-RELATED"/>
    <property type="match status" value="1"/>
</dbReference>
<accession>A0A1I1EJ41</accession>
<evidence type="ECO:0000313" key="3">
    <source>
        <dbReference type="EMBL" id="SFB87071.1"/>
    </source>
</evidence>
<dbReference type="SUPFAM" id="SSF51735">
    <property type="entry name" value="NAD(P)-binding Rossmann-fold domains"/>
    <property type="match status" value="1"/>
</dbReference>
<dbReference type="CDD" id="cd05233">
    <property type="entry name" value="SDR_c"/>
    <property type="match status" value="1"/>
</dbReference>
<comment type="similarity">
    <text evidence="1">Belongs to the short-chain dehydrogenases/reductases (SDR) family.</text>
</comment>
<gene>
    <name evidence="3" type="ORF">SAMN05444422_102490</name>
</gene>
<dbReference type="EMBL" id="FOKW01000002">
    <property type="protein sequence ID" value="SFB87071.1"/>
    <property type="molecule type" value="Genomic_DNA"/>
</dbReference>